<accession>A0ABW5MYJ5</accession>
<sequence>MKKFFIVLIIFVFVMGCSENNKPTQTQTLFVGTYTDGSSEGIYTLQFNPETGELDSLELKAKLPNPSFLAISKDKKNLFAVQETAHYDSLGGGVTSFSIDKGELKVLNSKGSAGAHPCHVAISEDGQIAVSNYSGGNLAIFDLQEDGSLGDRQIIYHRTADTLAKPHVHKAHFNEDGLFVADLGLDALKRYSKQTYGWVPAHQNTIAMGKGSGPRHFVFSENRNYLYVLNELNATISVLKRDDEGSYNQIQTESTNDDPKWCADIHLSADGKFLYSSNRGKNTIVIFSVDTENGKIILVGSESTKGNSPRNFTLDPSGKFVLVGNQKSDNIAVFKRDLEKGTLEFLKEYKVPSPVCLVFTD</sequence>
<evidence type="ECO:0000256" key="2">
    <source>
        <dbReference type="ARBA" id="ARBA00022526"/>
    </source>
</evidence>
<dbReference type="PROSITE" id="PS51257">
    <property type="entry name" value="PROKAR_LIPOPROTEIN"/>
    <property type="match status" value="1"/>
</dbReference>
<dbReference type="Gene3D" id="2.130.10.10">
    <property type="entry name" value="YVTN repeat-like/Quinoprotein amine dehydrogenase"/>
    <property type="match status" value="1"/>
</dbReference>
<dbReference type="Pfam" id="PF10282">
    <property type="entry name" value="Lactonase"/>
    <property type="match status" value="1"/>
</dbReference>
<gene>
    <name evidence="3" type="ORF">ACFSQJ_13145</name>
</gene>
<comment type="caution">
    <text evidence="3">The sequence shown here is derived from an EMBL/GenBank/DDBJ whole genome shotgun (WGS) entry which is preliminary data.</text>
</comment>
<dbReference type="InterPro" id="IPR050282">
    <property type="entry name" value="Cycloisomerase_2"/>
</dbReference>
<dbReference type="Proteomes" id="UP001597526">
    <property type="component" value="Unassembled WGS sequence"/>
</dbReference>
<dbReference type="InterPro" id="IPR019405">
    <property type="entry name" value="Lactonase_7-beta_prop"/>
</dbReference>
<dbReference type="SUPFAM" id="SSF51004">
    <property type="entry name" value="C-terminal (heme d1) domain of cytochrome cd1-nitrite reductase"/>
    <property type="match status" value="1"/>
</dbReference>
<reference evidence="4" key="1">
    <citation type="journal article" date="2019" name="Int. J. Syst. Evol. Microbiol.">
        <title>The Global Catalogue of Microorganisms (GCM) 10K type strain sequencing project: providing services to taxonomists for standard genome sequencing and annotation.</title>
        <authorList>
            <consortium name="The Broad Institute Genomics Platform"/>
            <consortium name="The Broad Institute Genome Sequencing Center for Infectious Disease"/>
            <person name="Wu L."/>
            <person name="Ma J."/>
        </authorList>
    </citation>
    <scope>NUCLEOTIDE SEQUENCE [LARGE SCALE GENOMIC DNA]</scope>
    <source>
        <strain evidence="4">KCTC 52368</strain>
    </source>
</reference>
<comment type="similarity">
    <text evidence="1">Belongs to the cycloisomerase 2 family.</text>
</comment>
<dbReference type="PANTHER" id="PTHR30344">
    <property type="entry name" value="6-PHOSPHOGLUCONOLACTONASE-RELATED"/>
    <property type="match status" value="1"/>
</dbReference>
<proteinExistence type="inferred from homology"/>
<evidence type="ECO:0000313" key="4">
    <source>
        <dbReference type="Proteomes" id="UP001597526"/>
    </source>
</evidence>
<name>A0ABW5MYJ5_9FLAO</name>
<dbReference type="PANTHER" id="PTHR30344:SF1">
    <property type="entry name" value="6-PHOSPHOGLUCONOLACTONASE"/>
    <property type="match status" value="1"/>
</dbReference>
<dbReference type="InterPro" id="IPR015943">
    <property type="entry name" value="WD40/YVTN_repeat-like_dom_sf"/>
</dbReference>
<protein>
    <submittedName>
        <fullName evidence="3">Lactonase family protein</fullName>
    </submittedName>
</protein>
<keyword evidence="2" id="KW-0313">Glucose metabolism</keyword>
<organism evidence="3 4">
    <name type="scientific">Croceitalea marina</name>
    <dbReference type="NCBI Taxonomy" id="1775166"/>
    <lineage>
        <taxon>Bacteria</taxon>
        <taxon>Pseudomonadati</taxon>
        <taxon>Bacteroidota</taxon>
        <taxon>Flavobacteriia</taxon>
        <taxon>Flavobacteriales</taxon>
        <taxon>Flavobacteriaceae</taxon>
        <taxon>Croceitalea</taxon>
    </lineage>
</organism>
<keyword evidence="4" id="KW-1185">Reference proteome</keyword>
<keyword evidence="2" id="KW-0119">Carbohydrate metabolism</keyword>
<evidence type="ECO:0000313" key="3">
    <source>
        <dbReference type="EMBL" id="MFD2587886.1"/>
    </source>
</evidence>
<dbReference type="EMBL" id="JBHULB010000017">
    <property type="protein sequence ID" value="MFD2587886.1"/>
    <property type="molecule type" value="Genomic_DNA"/>
</dbReference>
<dbReference type="RefSeq" id="WP_377767423.1">
    <property type="nucleotide sequence ID" value="NZ_JBHULB010000017.1"/>
</dbReference>
<evidence type="ECO:0000256" key="1">
    <source>
        <dbReference type="ARBA" id="ARBA00005564"/>
    </source>
</evidence>
<dbReference type="InterPro" id="IPR011048">
    <property type="entry name" value="Haem_d1_sf"/>
</dbReference>